<sequence>MSYYHHQHLQGCGIKHCPPSVLPTQYDPGLTDPPQNAVRTTVIPHVIRHVHPSHTTNVNKHVFTHQHYFPHTESVVNVCCENHVFCGCPVDPCCPPRHFGFY</sequence>
<keyword evidence="1" id="KW-0946">Virion</keyword>
<keyword evidence="3" id="KW-1185">Reference proteome</keyword>
<evidence type="ECO:0000313" key="3">
    <source>
        <dbReference type="Proteomes" id="UP000189761"/>
    </source>
</evidence>
<reference evidence="2 3" key="1">
    <citation type="submission" date="2017-01" db="EMBL/GenBank/DDBJ databases">
        <title>Draft genome sequence of Bacillus oleronius.</title>
        <authorList>
            <person name="Allam M."/>
        </authorList>
    </citation>
    <scope>NUCLEOTIDE SEQUENCE [LARGE SCALE GENOMIC DNA]</scope>
    <source>
        <strain evidence="2 3">DSM 9356</strain>
    </source>
</reference>
<keyword evidence="1" id="KW-0167">Capsid protein</keyword>
<dbReference type="RefSeq" id="WP_058006380.1">
    <property type="nucleotide sequence ID" value="NZ_BOQX01000003.1"/>
</dbReference>
<reference evidence="1" key="2">
    <citation type="submission" date="2023-03" db="EMBL/GenBank/DDBJ databases">
        <title>Bacterial isolates from washroom surfaces on a university campus.</title>
        <authorList>
            <person name="Holman D.B."/>
            <person name="Gzyl K.E."/>
            <person name="Taheri A.E."/>
        </authorList>
    </citation>
    <scope>NUCLEOTIDE SEQUENCE</scope>
    <source>
        <strain evidence="1">RD03</strain>
    </source>
</reference>
<accession>A0A8E2LDS4</accession>
<dbReference type="AlphaFoldDB" id="A0A8E2LDS4"/>
<dbReference type="EMBL" id="JAROYP010000003">
    <property type="protein sequence ID" value="MDH5160696.1"/>
    <property type="molecule type" value="Genomic_DNA"/>
</dbReference>
<protein>
    <submittedName>
        <fullName evidence="1">CotD family spore coat protein</fullName>
    </submittedName>
</protein>
<dbReference type="Pfam" id="PF11122">
    <property type="entry name" value="Spore-coat_CotD"/>
    <property type="match status" value="1"/>
</dbReference>
<dbReference type="GeneID" id="79867826"/>
<evidence type="ECO:0000313" key="1">
    <source>
        <dbReference type="EMBL" id="MDH5160696.1"/>
    </source>
</evidence>
<dbReference type="EMBL" id="MTLA01000319">
    <property type="protein sequence ID" value="OOP66414.1"/>
    <property type="molecule type" value="Genomic_DNA"/>
</dbReference>
<evidence type="ECO:0000313" key="2">
    <source>
        <dbReference type="EMBL" id="OOP66414.1"/>
    </source>
</evidence>
<dbReference type="Proteomes" id="UP000189761">
    <property type="component" value="Unassembled WGS sequence"/>
</dbReference>
<organism evidence="2 3">
    <name type="scientific">Heyndrickxia oleronia</name>
    <dbReference type="NCBI Taxonomy" id="38875"/>
    <lineage>
        <taxon>Bacteria</taxon>
        <taxon>Bacillati</taxon>
        <taxon>Bacillota</taxon>
        <taxon>Bacilli</taxon>
        <taxon>Bacillales</taxon>
        <taxon>Bacillaceae</taxon>
        <taxon>Heyndrickxia</taxon>
    </lineage>
</organism>
<gene>
    <name evidence="2" type="ORF">BWZ43_21165</name>
    <name evidence="1" type="ORF">P5X88_07080</name>
</gene>
<dbReference type="InterPro" id="IPR020108">
    <property type="entry name" value="Spore_coat_CotD"/>
</dbReference>
<comment type="caution">
    <text evidence="2">The sequence shown here is derived from an EMBL/GenBank/DDBJ whole genome shotgun (WGS) entry which is preliminary data.</text>
</comment>
<name>A0A8E2LDS4_9BACI</name>
<dbReference type="Proteomes" id="UP001159179">
    <property type="component" value="Unassembled WGS sequence"/>
</dbReference>
<proteinExistence type="predicted"/>